<dbReference type="OrthoDB" id="9792085at2"/>
<dbReference type="SUPFAM" id="SSF51735">
    <property type="entry name" value="NAD(P)-binding Rossmann-fold domains"/>
    <property type="match status" value="1"/>
</dbReference>
<dbReference type="EMBL" id="DMNG01000105">
    <property type="protein sequence ID" value="HAN24132.1"/>
    <property type="molecule type" value="Genomic_DNA"/>
</dbReference>
<evidence type="ECO:0000259" key="4">
    <source>
        <dbReference type="Pfam" id="PF22725"/>
    </source>
</evidence>
<dbReference type="InterPro" id="IPR055170">
    <property type="entry name" value="GFO_IDH_MocA-like_dom"/>
</dbReference>
<dbReference type="GO" id="GO:0000166">
    <property type="term" value="F:nucleotide binding"/>
    <property type="evidence" value="ECO:0007669"/>
    <property type="project" value="InterPro"/>
</dbReference>
<accession>A0A3C1KBV9</accession>
<gene>
    <name evidence="5" type="ORF">DCP95_06105</name>
</gene>
<keyword evidence="1" id="KW-0560">Oxidoreductase</keyword>
<proteinExistence type="predicted"/>
<dbReference type="AlphaFoldDB" id="A0A3C1KBV9"/>
<dbReference type="GO" id="GO:0016491">
    <property type="term" value="F:oxidoreductase activity"/>
    <property type="evidence" value="ECO:0007669"/>
    <property type="project" value="UniProtKB-KW"/>
</dbReference>
<dbReference type="Proteomes" id="UP000257479">
    <property type="component" value="Unassembled WGS sequence"/>
</dbReference>
<dbReference type="InterPro" id="IPR050463">
    <property type="entry name" value="Gfo/Idh/MocA_oxidrdct_glycsds"/>
</dbReference>
<dbReference type="InterPro" id="IPR000683">
    <property type="entry name" value="Gfo/Idh/MocA-like_OxRdtase_N"/>
</dbReference>
<dbReference type="PANTHER" id="PTHR43818">
    <property type="entry name" value="BCDNA.GH03377"/>
    <property type="match status" value="1"/>
</dbReference>
<keyword evidence="2" id="KW-0520">NAD</keyword>
<evidence type="ECO:0000313" key="5">
    <source>
        <dbReference type="EMBL" id="HAN24132.1"/>
    </source>
</evidence>
<dbReference type="Pfam" id="PF22725">
    <property type="entry name" value="GFO_IDH_MocA_C3"/>
    <property type="match status" value="1"/>
</dbReference>
<name>A0A3C1KBV9_9MICO</name>
<feature type="domain" description="GFO/IDH/MocA-like oxidoreductase" evidence="4">
    <location>
        <begin position="150"/>
        <end position="279"/>
    </location>
</feature>
<evidence type="ECO:0000259" key="3">
    <source>
        <dbReference type="Pfam" id="PF01408"/>
    </source>
</evidence>
<sequence>MLVVRGVDMTARTRLGVGVIGTGWMARAHVSALRRLDVLTGRAHGVDLVVVAGRDAARTSAAAATWGFRESTDDWERVVAHPDVDVVVNLASNAVHAPASIAALAAGRHVVCEKPLATRAEDVAAMVDAAAAVPTLAVASYNYRFVPALQFARRLLRSGELGALRSVSLGYEQDWASRPVDRTGWRFDDPIDGSVVFDLSHVLDLLRWLVGEPRSAVANVQTLSGGGVVPARVGTDPEDSYAALFTMEGGVTADVRVSRIATGRKGEQFVHLTGSLGALRWSMEDLNSLELFLDSGDDQRDGFRRVLVTEPGHPLMANWYAPGHVLGWDDTVLHEWVSISGAIAGGGDHSGDLATFADGAQAFAIAEAVRRSSRTLRWESV</sequence>
<dbReference type="Pfam" id="PF01408">
    <property type="entry name" value="GFO_IDH_MocA"/>
    <property type="match status" value="1"/>
</dbReference>
<evidence type="ECO:0000313" key="6">
    <source>
        <dbReference type="Proteomes" id="UP000257479"/>
    </source>
</evidence>
<dbReference type="InterPro" id="IPR036291">
    <property type="entry name" value="NAD(P)-bd_dom_sf"/>
</dbReference>
<dbReference type="Gene3D" id="3.40.50.720">
    <property type="entry name" value="NAD(P)-binding Rossmann-like Domain"/>
    <property type="match status" value="1"/>
</dbReference>
<evidence type="ECO:0000256" key="2">
    <source>
        <dbReference type="ARBA" id="ARBA00023027"/>
    </source>
</evidence>
<comment type="caution">
    <text evidence="5">The sequence shown here is derived from an EMBL/GenBank/DDBJ whole genome shotgun (WGS) entry which is preliminary data.</text>
</comment>
<reference evidence="5 6" key="1">
    <citation type="journal article" date="2018" name="Nat. Biotechnol.">
        <title>A standardized bacterial taxonomy based on genome phylogeny substantially revises the tree of life.</title>
        <authorList>
            <person name="Parks D.H."/>
            <person name="Chuvochina M."/>
            <person name="Waite D.W."/>
            <person name="Rinke C."/>
            <person name="Skarshewski A."/>
            <person name="Chaumeil P.A."/>
            <person name="Hugenholtz P."/>
        </authorList>
    </citation>
    <scope>NUCLEOTIDE SEQUENCE [LARGE SCALE GENOMIC DNA]</scope>
    <source>
        <strain evidence="5">UBA9152</strain>
    </source>
</reference>
<dbReference type="Gene3D" id="3.30.360.10">
    <property type="entry name" value="Dihydrodipicolinate Reductase, domain 2"/>
    <property type="match status" value="1"/>
</dbReference>
<organism evidence="5 6">
    <name type="scientific">Microbacterium ginsengisoli</name>
    <dbReference type="NCBI Taxonomy" id="400772"/>
    <lineage>
        <taxon>Bacteria</taxon>
        <taxon>Bacillati</taxon>
        <taxon>Actinomycetota</taxon>
        <taxon>Actinomycetes</taxon>
        <taxon>Micrococcales</taxon>
        <taxon>Microbacteriaceae</taxon>
        <taxon>Microbacterium</taxon>
    </lineage>
</organism>
<protein>
    <submittedName>
        <fullName evidence="5">Gfo/Idh/MocA family oxidoreductase</fullName>
    </submittedName>
</protein>
<evidence type="ECO:0000256" key="1">
    <source>
        <dbReference type="ARBA" id="ARBA00023002"/>
    </source>
</evidence>
<feature type="domain" description="Gfo/Idh/MocA-like oxidoreductase N-terminal" evidence="3">
    <location>
        <begin position="16"/>
        <end position="132"/>
    </location>
</feature>
<dbReference type="SUPFAM" id="SSF55347">
    <property type="entry name" value="Glyceraldehyde-3-phosphate dehydrogenase-like, C-terminal domain"/>
    <property type="match status" value="1"/>
</dbReference>
<dbReference type="PANTHER" id="PTHR43818:SF11">
    <property type="entry name" value="BCDNA.GH03377"/>
    <property type="match status" value="1"/>
</dbReference>